<feature type="domain" description="Metallo-beta-lactamase" evidence="1">
    <location>
        <begin position="36"/>
        <end position="99"/>
    </location>
</feature>
<dbReference type="GO" id="GO:0016787">
    <property type="term" value="F:hydrolase activity"/>
    <property type="evidence" value="ECO:0007669"/>
    <property type="project" value="UniProtKB-KW"/>
</dbReference>
<comment type="caution">
    <text evidence="2">The sequence shown here is derived from an EMBL/GenBank/DDBJ whole genome shotgun (WGS) entry which is preliminary data.</text>
</comment>
<dbReference type="SUPFAM" id="SSF56281">
    <property type="entry name" value="Metallo-hydrolase/oxidoreductase"/>
    <property type="match status" value="1"/>
</dbReference>
<gene>
    <name evidence="2" type="ORF">C7C56_016720</name>
</gene>
<dbReference type="PANTHER" id="PTHR13754:SF13">
    <property type="entry name" value="METALLO-BETA-LACTAMASE SUPERFAMILY PROTEIN (AFU_ORTHOLOGUE AFUA_3G07630)"/>
    <property type="match status" value="1"/>
</dbReference>
<evidence type="ECO:0000313" key="3">
    <source>
        <dbReference type="Proteomes" id="UP000241421"/>
    </source>
</evidence>
<dbReference type="PANTHER" id="PTHR13754">
    <property type="entry name" value="METALLO-BETA-LACTAMASE SUPERFAMILY PROTEIN"/>
    <property type="match status" value="1"/>
</dbReference>
<protein>
    <submittedName>
        <fullName evidence="2">MBL fold metallo-hydrolase</fullName>
    </submittedName>
</protein>
<dbReference type="Pfam" id="PF00753">
    <property type="entry name" value="Lactamase_B"/>
    <property type="match status" value="1"/>
</dbReference>
<accession>A0A2U2HI74</accession>
<organism evidence="2 3">
    <name type="scientific">Massilia glaciei</name>
    <dbReference type="NCBI Taxonomy" id="1524097"/>
    <lineage>
        <taxon>Bacteria</taxon>
        <taxon>Pseudomonadati</taxon>
        <taxon>Pseudomonadota</taxon>
        <taxon>Betaproteobacteria</taxon>
        <taxon>Burkholderiales</taxon>
        <taxon>Oxalobacteraceae</taxon>
        <taxon>Telluria group</taxon>
        <taxon>Massilia</taxon>
    </lineage>
</organism>
<name>A0A2U2HI74_9BURK</name>
<dbReference type="GO" id="GO:0016740">
    <property type="term" value="F:transferase activity"/>
    <property type="evidence" value="ECO:0007669"/>
    <property type="project" value="TreeGrafter"/>
</dbReference>
<reference evidence="2 3" key="1">
    <citation type="submission" date="2018-04" db="EMBL/GenBank/DDBJ databases">
        <title>Massilia violaceinigra sp. nov., a novel purple-pigmented bacterium isolated from Tianshan glacier, Xinjiang, China.</title>
        <authorList>
            <person name="Wang H."/>
        </authorList>
    </citation>
    <scope>NUCLEOTIDE SEQUENCE [LARGE SCALE GENOMIC DNA]</scope>
    <source>
        <strain evidence="2 3">B448-2</strain>
    </source>
</reference>
<dbReference type="OrthoDB" id="9762883at2"/>
<proteinExistence type="predicted"/>
<keyword evidence="2" id="KW-0378">Hydrolase</keyword>
<dbReference type="CDD" id="cd07713">
    <property type="entry name" value="DHPS-like_MBL-fold"/>
    <property type="match status" value="1"/>
</dbReference>
<dbReference type="InterPro" id="IPR036866">
    <property type="entry name" value="RibonucZ/Hydroxyglut_hydro"/>
</dbReference>
<dbReference type="InterPro" id="IPR001279">
    <property type="entry name" value="Metallo-B-lactamas"/>
</dbReference>
<evidence type="ECO:0000313" key="2">
    <source>
        <dbReference type="EMBL" id="PWF46037.1"/>
    </source>
</evidence>
<dbReference type="InterPro" id="IPR041712">
    <property type="entry name" value="DHPS-like_MBL-fold"/>
</dbReference>
<sequence length="292" mass="31467">MENDEGGAVGRFWKYEIAGDHPNRELAHSKRFKTEAGASYLIKTDRNTILFDVGWNALREEPSPLQHNLRELGVALSEVDTIFLSHAHRDHTGGEDWVKANTFSLGNAQVDLRGKRVFAPVPLSYPGVAVTTIGHPAALLAGVASTGPIARKLFMGAIAEQALVINVEGKGLVVIVGCGHQTLPKLVKRLEDAFGAPLHGLVGDVYYPVPAGRLFAGGLDLQKRFASGDGFFSPITVDDINADLALLAQKKIGILALGTHDTSDEAIGYAERRFGDAFRRVSVGTPIRIGRR</sequence>
<dbReference type="Gene3D" id="3.60.15.10">
    <property type="entry name" value="Ribonuclease Z/Hydroxyacylglutathione hydrolase-like"/>
    <property type="match status" value="1"/>
</dbReference>
<dbReference type="Proteomes" id="UP000241421">
    <property type="component" value="Unassembled WGS sequence"/>
</dbReference>
<evidence type="ECO:0000259" key="1">
    <source>
        <dbReference type="Pfam" id="PF00753"/>
    </source>
</evidence>
<dbReference type="EMBL" id="PXWF02000246">
    <property type="protein sequence ID" value="PWF46037.1"/>
    <property type="molecule type" value="Genomic_DNA"/>
</dbReference>
<dbReference type="AlphaFoldDB" id="A0A2U2HI74"/>
<dbReference type="InterPro" id="IPR052926">
    <property type="entry name" value="Metallo-beta-lactamase_dom"/>
</dbReference>
<keyword evidence="3" id="KW-1185">Reference proteome</keyword>